<accession>A0A8E5HXH3</accession>
<dbReference type="InterPro" id="IPR036770">
    <property type="entry name" value="Ankyrin_rpt-contain_sf"/>
</dbReference>
<dbReference type="GeneID" id="66068141"/>
<dbReference type="SUPFAM" id="SSF51695">
    <property type="entry name" value="PLC-like phosphodiesterases"/>
    <property type="match status" value="1"/>
</dbReference>
<dbReference type="PROSITE" id="PS50088">
    <property type="entry name" value="ANK_REPEAT"/>
    <property type="match status" value="2"/>
</dbReference>
<feature type="repeat" description="ANK" evidence="2">
    <location>
        <begin position="264"/>
        <end position="296"/>
    </location>
</feature>
<dbReference type="InterPro" id="IPR057506">
    <property type="entry name" value="C2_GPCPD1"/>
</dbReference>
<dbReference type="InterPro" id="IPR017946">
    <property type="entry name" value="PLC-like_Pdiesterase_TIM-brl"/>
</dbReference>
<dbReference type="Pfam" id="PF25329">
    <property type="entry name" value="C2_GDE1"/>
    <property type="match status" value="1"/>
</dbReference>
<keyword evidence="5" id="KW-1185">Reference proteome</keyword>
<dbReference type="Pfam" id="PF12796">
    <property type="entry name" value="Ank_2"/>
    <property type="match status" value="1"/>
</dbReference>
<dbReference type="KEGG" id="uvi:66068141"/>
<dbReference type="EMBL" id="CP072758">
    <property type="protein sequence ID" value="QUC23123.1"/>
    <property type="molecule type" value="Genomic_DNA"/>
</dbReference>
<dbReference type="SUPFAM" id="SSF48403">
    <property type="entry name" value="Ankyrin repeat"/>
    <property type="match status" value="1"/>
</dbReference>
<dbReference type="PROSITE" id="PS51704">
    <property type="entry name" value="GP_PDE"/>
    <property type="match status" value="1"/>
</dbReference>
<dbReference type="PANTHER" id="PTHR22958">
    <property type="entry name" value="GLYCEROPHOSPHORYL DIESTER PHOSPHODIESTERASE"/>
    <property type="match status" value="1"/>
</dbReference>
<dbReference type="Gene3D" id="1.25.40.20">
    <property type="entry name" value="Ankyrin repeat-containing domain"/>
    <property type="match status" value="2"/>
</dbReference>
<dbReference type="SMART" id="SM00248">
    <property type="entry name" value="ANK"/>
    <property type="match status" value="5"/>
</dbReference>
<dbReference type="RefSeq" id="XP_043000796.1">
    <property type="nucleotide sequence ID" value="XM_043144861.1"/>
</dbReference>
<dbReference type="Pfam" id="PF00023">
    <property type="entry name" value="Ank"/>
    <property type="match status" value="1"/>
</dbReference>
<dbReference type="PROSITE" id="PS50297">
    <property type="entry name" value="ANK_REP_REGION"/>
    <property type="match status" value="1"/>
</dbReference>
<evidence type="ECO:0000313" key="5">
    <source>
        <dbReference type="Proteomes" id="UP000027002"/>
    </source>
</evidence>
<dbReference type="InterPro" id="IPR002110">
    <property type="entry name" value="Ankyrin_rpt"/>
</dbReference>
<dbReference type="AlphaFoldDB" id="A0A8E5HXH3"/>
<dbReference type="PANTHER" id="PTHR22958:SF1">
    <property type="entry name" value="GLYCEROPHOSPHOCHOLINE PHOSPHODIESTERASE GPCPD1"/>
    <property type="match status" value="1"/>
</dbReference>
<keyword evidence="2" id="KW-0040">ANK repeat</keyword>
<evidence type="ECO:0000259" key="3">
    <source>
        <dbReference type="PROSITE" id="PS51704"/>
    </source>
</evidence>
<dbReference type="InterPro" id="IPR030395">
    <property type="entry name" value="GP_PDE_dom"/>
</dbReference>
<sequence>MAHASQKNISRFETFRLQIAETIDRRENETCRMFGFPTTPISLPNIDSVEELELGVVRSSYEELLLELKEIQWFDKVNHTAFSKIFGKLANHSHDKKALDHSRSRWIALQLRLSNSWSEVYGRVDRLVSDIRAELARPRLGTHSWCIASLISHMLPATEEHDVLCKSLKNDEHSLIGKHILSAPAREATARNDPCLYIADIILISILFSAKHTTALAIDVIPRKHVGAEHMFLISHPSSAIMVSHLVDTAPTVAAETLMSTDNWGRTPLHCAVNARSPSVLAVLLNALSQISLDEQQSSNLRATLGSILILALRAGADDMAKMVLDHGPDLLHQSSRGETALYCAAQLGNLPLASLVAGRLASYALGIDVVEHTKGWTALMAACGNGNANMAKLLLQAGSNQGLCDARGWTALEHAVFRGHHVVAEVLEPHQPSTGLEGPANAIRAVHKSRPHAVCDAGEKILVVYLGSTQGGHDRAAIQFGDFCSNISDTFRHGCPLEMQIFLLGAPSVAKTIPLPLLDDQSHKPLIFRVRHDMPLQVVLNVYRCDVANSRVLVSSGTSLLDQEHVLGDKHESLIRERTIFMMDKEKPGPSGTALLSYVVAEPYPGLKDPDASSCVRLGQGLGQNVLSRSFLQLGENTVMSFLSAAKFGASFVEVTRDLEAVVYHDFSLSESGTDIPIHDTTLAQYKHVGDMHEPKTQISCSFDSGVKLCNPRRPRAWSSGEESASKAAQLRQRLQFAVAFQTRGFKPNSRGDVIQDALTTLEELLVKLPLEIGFNIEIKYPRLHEAAEAGVAPVALKINTFIDVALEKLEKHAGKRSIILSSFTPEVCILLSMKQTAYPVMLITNAGKTPAQDKELRGSSLQAAVHFARMWKLDGVVLACETFLYCPRLVQFVKNMGLTCASYGVLNNEPVNAKAQAAAGVDVLLVDRVKVIADNLRDHGACKASPTTQDESTQTRH</sequence>
<dbReference type="OrthoDB" id="4956549at2759"/>
<dbReference type="GO" id="GO:0047389">
    <property type="term" value="F:glycerophosphocholine phosphodiesterase activity"/>
    <property type="evidence" value="ECO:0007669"/>
    <property type="project" value="TreeGrafter"/>
</dbReference>
<evidence type="ECO:0000256" key="2">
    <source>
        <dbReference type="PROSITE-ProRule" id="PRU00023"/>
    </source>
</evidence>
<evidence type="ECO:0000313" key="4">
    <source>
        <dbReference type="EMBL" id="QUC23123.1"/>
    </source>
</evidence>
<proteinExistence type="predicted"/>
<dbReference type="GO" id="GO:0046475">
    <property type="term" value="P:glycerophospholipid catabolic process"/>
    <property type="evidence" value="ECO:0007669"/>
    <property type="project" value="TreeGrafter"/>
</dbReference>
<dbReference type="InterPro" id="IPR051578">
    <property type="entry name" value="GDPD"/>
</dbReference>
<feature type="domain" description="GP-PDE" evidence="3">
    <location>
        <begin position="606"/>
        <end position="938"/>
    </location>
</feature>
<reference evidence="4" key="1">
    <citation type="submission" date="2020-03" db="EMBL/GenBank/DDBJ databases">
        <title>A mixture of massive structural variations and highly conserved coding sequences in Ustilaginoidea virens genome.</title>
        <authorList>
            <person name="Zhang K."/>
            <person name="Zhao Z."/>
            <person name="Zhang Z."/>
            <person name="Li Y."/>
            <person name="Hsiang T."/>
            <person name="Sun W."/>
        </authorList>
    </citation>
    <scope>NUCLEOTIDE SEQUENCE</scope>
    <source>
        <strain evidence="4">UV-8b</strain>
    </source>
</reference>
<dbReference type="Gene3D" id="3.20.20.190">
    <property type="entry name" value="Phosphatidylinositol (PI) phosphodiesterase"/>
    <property type="match status" value="1"/>
</dbReference>
<organism evidence="4 5">
    <name type="scientific">Ustilaginoidea virens</name>
    <name type="common">Rice false smut fungus</name>
    <name type="synonym">Villosiclava virens</name>
    <dbReference type="NCBI Taxonomy" id="1159556"/>
    <lineage>
        <taxon>Eukaryota</taxon>
        <taxon>Fungi</taxon>
        <taxon>Dikarya</taxon>
        <taxon>Ascomycota</taxon>
        <taxon>Pezizomycotina</taxon>
        <taxon>Sordariomycetes</taxon>
        <taxon>Hypocreomycetidae</taxon>
        <taxon>Hypocreales</taxon>
        <taxon>Clavicipitaceae</taxon>
        <taxon>Ustilaginoidea</taxon>
    </lineage>
</organism>
<gene>
    <name evidence="4" type="ORF">UV8b_07364</name>
</gene>
<evidence type="ECO:0000256" key="1">
    <source>
        <dbReference type="ARBA" id="ARBA00022801"/>
    </source>
</evidence>
<dbReference type="Pfam" id="PF03009">
    <property type="entry name" value="GDPD"/>
    <property type="match status" value="1"/>
</dbReference>
<protein>
    <recommendedName>
        <fullName evidence="3">GP-PDE domain-containing protein</fullName>
    </recommendedName>
</protein>
<feature type="repeat" description="ANK" evidence="2">
    <location>
        <begin position="375"/>
        <end position="407"/>
    </location>
</feature>
<dbReference type="Proteomes" id="UP000027002">
    <property type="component" value="Chromosome 6"/>
</dbReference>
<name>A0A8E5HXH3_USTVR</name>
<keyword evidence="1" id="KW-0378">Hydrolase</keyword>